<dbReference type="CDD" id="cd01998">
    <property type="entry name" value="MnmA_TRMU-like"/>
    <property type="match status" value="1"/>
</dbReference>
<comment type="catalytic activity">
    <reaction evidence="12">
        <text>5-taurinomethyluridine(34) in tRNA + S-sulfanyl-L-cysteinyl-[protein] + AH2 + ATP = 5-taurinomethyl-2-thiouridine(34) in tRNA + L-cysteinyl-[protein] + A + AMP + diphosphate + H(+)</text>
        <dbReference type="Rhea" id="RHEA:47040"/>
        <dbReference type="Rhea" id="RHEA-COMP:10131"/>
        <dbReference type="Rhea" id="RHEA-COMP:11726"/>
        <dbReference type="Rhea" id="RHEA-COMP:11732"/>
        <dbReference type="Rhea" id="RHEA-COMP:11733"/>
        <dbReference type="ChEBI" id="CHEBI:13193"/>
        <dbReference type="ChEBI" id="CHEBI:15378"/>
        <dbReference type="ChEBI" id="CHEBI:17499"/>
        <dbReference type="ChEBI" id="CHEBI:29950"/>
        <dbReference type="ChEBI" id="CHEBI:30616"/>
        <dbReference type="ChEBI" id="CHEBI:33019"/>
        <dbReference type="ChEBI" id="CHEBI:61963"/>
        <dbReference type="ChEBI" id="CHEBI:87171"/>
        <dbReference type="ChEBI" id="CHEBI:87172"/>
        <dbReference type="ChEBI" id="CHEBI:456215"/>
        <dbReference type="EC" id="2.8.1.14"/>
    </reaction>
</comment>
<dbReference type="EMBL" id="JAPXFL010000001">
    <property type="protein sequence ID" value="KAK9512265.1"/>
    <property type="molecule type" value="Genomic_DNA"/>
</dbReference>
<protein>
    <recommendedName>
        <fullName evidence="4">tRNA-5-taurinomethyluridine 2-sulfurtransferase</fullName>
        <ecNumber evidence="4">2.8.1.14</ecNumber>
    </recommendedName>
</protein>
<accession>A0AAW1DT92</accession>
<dbReference type="HAMAP" id="MF_00144">
    <property type="entry name" value="tRNA_thiouridyl_MnmA"/>
    <property type="match status" value="1"/>
</dbReference>
<dbReference type="InterPro" id="IPR023382">
    <property type="entry name" value="MnmA-like_central_sf"/>
</dbReference>
<gene>
    <name evidence="15" type="ORF">O3M35_000731</name>
</gene>
<dbReference type="InterPro" id="IPR004506">
    <property type="entry name" value="MnmA-like"/>
</dbReference>
<feature type="domain" description="tRNA-specific 2-thiouridylase MnmA-like central" evidence="14">
    <location>
        <begin position="217"/>
        <end position="275"/>
    </location>
</feature>
<keyword evidence="10" id="KW-0694">RNA-binding</keyword>
<evidence type="ECO:0000259" key="13">
    <source>
        <dbReference type="Pfam" id="PF20258"/>
    </source>
</evidence>
<evidence type="ECO:0000256" key="1">
    <source>
        <dbReference type="ARBA" id="ARBA00003986"/>
    </source>
</evidence>
<dbReference type="GO" id="GO:0000049">
    <property type="term" value="F:tRNA binding"/>
    <property type="evidence" value="ECO:0007669"/>
    <property type="project" value="UniProtKB-KW"/>
</dbReference>
<dbReference type="NCBIfam" id="NF001138">
    <property type="entry name" value="PRK00143.1"/>
    <property type="match status" value="1"/>
</dbReference>
<keyword evidence="11" id="KW-1015">Disulfide bond</keyword>
<evidence type="ECO:0000256" key="9">
    <source>
        <dbReference type="ARBA" id="ARBA00022840"/>
    </source>
</evidence>
<dbReference type="NCBIfam" id="TIGR00420">
    <property type="entry name" value="trmU"/>
    <property type="match status" value="1"/>
</dbReference>
<evidence type="ECO:0000256" key="4">
    <source>
        <dbReference type="ARBA" id="ARBA00011953"/>
    </source>
</evidence>
<evidence type="ECO:0000256" key="3">
    <source>
        <dbReference type="ARBA" id="ARBA00006191"/>
    </source>
</evidence>
<evidence type="ECO:0000313" key="15">
    <source>
        <dbReference type="EMBL" id="KAK9512265.1"/>
    </source>
</evidence>
<reference evidence="15 16" key="1">
    <citation type="submission" date="2022-12" db="EMBL/GenBank/DDBJ databases">
        <title>Chromosome-level genome assembly of true bugs.</title>
        <authorList>
            <person name="Ma L."/>
            <person name="Li H."/>
        </authorList>
    </citation>
    <scope>NUCLEOTIDE SEQUENCE [LARGE SCALE GENOMIC DNA]</scope>
    <source>
        <strain evidence="15">Lab_2022b</strain>
    </source>
</reference>
<keyword evidence="16" id="KW-1185">Reference proteome</keyword>
<proteinExistence type="inferred from homology"/>
<dbReference type="Gene3D" id="3.40.50.620">
    <property type="entry name" value="HUPs"/>
    <property type="match status" value="1"/>
</dbReference>
<comment type="similarity">
    <text evidence="3">Belongs to the MnmA/TRMU family.</text>
</comment>
<dbReference type="Gene3D" id="2.40.30.10">
    <property type="entry name" value="Translation factors"/>
    <property type="match status" value="1"/>
</dbReference>
<evidence type="ECO:0000259" key="14">
    <source>
        <dbReference type="Pfam" id="PF20259"/>
    </source>
</evidence>
<dbReference type="PANTHER" id="PTHR11933:SF5">
    <property type="entry name" value="MITOCHONDRIAL TRNA-SPECIFIC 2-THIOURIDYLASE 1"/>
    <property type="match status" value="1"/>
</dbReference>
<name>A0AAW1DT92_9HEMI</name>
<dbReference type="GO" id="GO:0002143">
    <property type="term" value="P:tRNA wobble position uridine thiolation"/>
    <property type="evidence" value="ECO:0007669"/>
    <property type="project" value="TreeGrafter"/>
</dbReference>
<evidence type="ECO:0000256" key="12">
    <source>
        <dbReference type="ARBA" id="ARBA00049564"/>
    </source>
</evidence>
<keyword evidence="5" id="KW-0820">tRNA-binding</keyword>
<dbReference type="EC" id="2.8.1.14" evidence="4"/>
<keyword evidence="8" id="KW-0547">Nucleotide-binding</keyword>
<dbReference type="Gene3D" id="2.30.30.280">
    <property type="entry name" value="Adenine nucleotide alpha hydrolases-like domains"/>
    <property type="match status" value="1"/>
</dbReference>
<evidence type="ECO:0000256" key="5">
    <source>
        <dbReference type="ARBA" id="ARBA00022555"/>
    </source>
</evidence>
<evidence type="ECO:0000256" key="7">
    <source>
        <dbReference type="ARBA" id="ARBA00022694"/>
    </source>
</evidence>
<dbReference type="Pfam" id="PF20258">
    <property type="entry name" value="tRNA_Me_trans_C"/>
    <property type="match status" value="1"/>
</dbReference>
<comment type="function">
    <text evidence="1">Catalyzes the 2-thiolation of uridine at the wobble position (U34) of mitochondrial tRNA(Lys), tRNA(Glu) and tRNA(Gln). Required for the formation of 5-taurinomethyl-2-thiouridine (tm5s2U) of mitochondrial tRNA(Lys), tRNA(Glu), and tRNA(Gln) at the wobble position. ATP is required to activate the C2 atom of the wobble base.</text>
</comment>
<keyword evidence="7" id="KW-0819">tRNA processing</keyword>
<dbReference type="Pfam" id="PF03054">
    <property type="entry name" value="tRNA_Me_trans"/>
    <property type="match status" value="1"/>
</dbReference>
<evidence type="ECO:0000313" key="16">
    <source>
        <dbReference type="Proteomes" id="UP001461498"/>
    </source>
</evidence>
<evidence type="ECO:0000256" key="8">
    <source>
        <dbReference type="ARBA" id="ARBA00022741"/>
    </source>
</evidence>
<dbReference type="SUPFAM" id="SSF52402">
    <property type="entry name" value="Adenine nucleotide alpha hydrolases-like"/>
    <property type="match status" value="1"/>
</dbReference>
<dbReference type="GO" id="GO:0061708">
    <property type="term" value="F:tRNA-5-taurinomethyluridine 2-sulfurtransferase"/>
    <property type="evidence" value="ECO:0007669"/>
    <property type="project" value="UniProtKB-EC"/>
</dbReference>
<dbReference type="InterPro" id="IPR046885">
    <property type="entry name" value="MnmA-like_C"/>
</dbReference>
<evidence type="ECO:0000256" key="10">
    <source>
        <dbReference type="ARBA" id="ARBA00022884"/>
    </source>
</evidence>
<dbReference type="GO" id="GO:0005739">
    <property type="term" value="C:mitochondrion"/>
    <property type="evidence" value="ECO:0007669"/>
    <property type="project" value="UniProtKB-SubCell"/>
</dbReference>
<dbReference type="GO" id="GO:0005524">
    <property type="term" value="F:ATP binding"/>
    <property type="evidence" value="ECO:0007669"/>
    <property type="project" value="UniProtKB-KW"/>
</dbReference>
<feature type="domain" description="tRNA-specific 2-thiouridylase MnmA-like C-terminal" evidence="13">
    <location>
        <begin position="290"/>
        <end position="368"/>
    </location>
</feature>
<comment type="caution">
    <text evidence="15">The sequence shown here is derived from an EMBL/GenBank/DDBJ whole genome shotgun (WGS) entry which is preliminary data.</text>
</comment>
<dbReference type="AlphaFoldDB" id="A0AAW1DT92"/>
<keyword evidence="6" id="KW-0808">Transferase</keyword>
<dbReference type="PANTHER" id="PTHR11933">
    <property type="entry name" value="TRNA 5-METHYLAMINOMETHYL-2-THIOURIDYLATE -METHYLTRANSFERASE"/>
    <property type="match status" value="1"/>
</dbReference>
<dbReference type="FunFam" id="3.40.50.620:FF:000104">
    <property type="entry name" value="Mitochondrial tRNA-specific 2-thiouridylase 1"/>
    <property type="match status" value="1"/>
</dbReference>
<dbReference type="InterPro" id="IPR014729">
    <property type="entry name" value="Rossmann-like_a/b/a_fold"/>
</dbReference>
<evidence type="ECO:0000256" key="11">
    <source>
        <dbReference type="ARBA" id="ARBA00023157"/>
    </source>
</evidence>
<dbReference type="Pfam" id="PF20259">
    <property type="entry name" value="tRNA_Me_trans_M"/>
    <property type="match status" value="1"/>
</dbReference>
<dbReference type="Proteomes" id="UP001461498">
    <property type="component" value="Unassembled WGS sequence"/>
</dbReference>
<keyword evidence="9" id="KW-0067">ATP-binding</keyword>
<evidence type="ECO:0000256" key="2">
    <source>
        <dbReference type="ARBA" id="ARBA00004173"/>
    </source>
</evidence>
<comment type="subcellular location">
    <subcellularLocation>
        <location evidence="2">Mitochondrion</location>
    </subcellularLocation>
</comment>
<dbReference type="InterPro" id="IPR046884">
    <property type="entry name" value="MnmA-like_central"/>
</dbReference>
<evidence type="ECO:0000256" key="6">
    <source>
        <dbReference type="ARBA" id="ARBA00022679"/>
    </source>
</evidence>
<sequence length="379" mass="43319">MKLLRNIKKIAVGISGGVDSAVAALTLKRKGYEVIGIFMKNWDLTDETGLCSVYTDLNDAIYVCEKIGIPFYEVNFVKQYWNYVFNELLQDYEIGLTPNPDILCNKNIKFNFFHDYAFKKLGCDAIATGHYAQTSFGENLEECSLTGAKLLKAYDQNKDQTFFLSQIPQNALRNTIFPLGPFKKEIVRNIANENYLEKVANKKESMGMCFIGNRRFQKFISEYLVTRKGNFIDVDNGKIIGTHSGKHTWTIGQRCNLGGTKKPYYIAKKTDSQDIWIAMGHDHPIFFSNSLTTGIPHWIYQEPDQLKHNRIMECEFRFQHRKPLVKCSILKLNNGGLHIILNNYLRALTPGQYAVLYKDQECLGSARILNAGPSKSCRR</sequence>
<organism evidence="15 16">
    <name type="scientific">Rhynocoris fuscipes</name>
    <dbReference type="NCBI Taxonomy" id="488301"/>
    <lineage>
        <taxon>Eukaryota</taxon>
        <taxon>Metazoa</taxon>
        <taxon>Ecdysozoa</taxon>
        <taxon>Arthropoda</taxon>
        <taxon>Hexapoda</taxon>
        <taxon>Insecta</taxon>
        <taxon>Pterygota</taxon>
        <taxon>Neoptera</taxon>
        <taxon>Paraneoptera</taxon>
        <taxon>Hemiptera</taxon>
        <taxon>Heteroptera</taxon>
        <taxon>Panheteroptera</taxon>
        <taxon>Cimicomorpha</taxon>
        <taxon>Reduviidae</taxon>
        <taxon>Harpactorinae</taxon>
        <taxon>Harpactorini</taxon>
        <taxon>Rhynocoris</taxon>
    </lineage>
</organism>